<feature type="region of interest" description="Disordered" evidence="2">
    <location>
        <begin position="80"/>
        <end position="122"/>
    </location>
</feature>
<dbReference type="Pfam" id="PF23164">
    <property type="entry name" value="UBL_AVO1"/>
    <property type="match status" value="1"/>
</dbReference>
<evidence type="ECO:0000256" key="2">
    <source>
        <dbReference type="SAM" id="MobiDB-lite"/>
    </source>
</evidence>
<dbReference type="InterPro" id="IPR031567">
    <property type="entry name" value="CRIM_dom"/>
</dbReference>
<reference evidence="6" key="1">
    <citation type="submission" date="2021-06" db="EMBL/GenBank/DDBJ databases">
        <authorList>
            <person name="Kallberg Y."/>
            <person name="Tangrot J."/>
            <person name="Rosling A."/>
        </authorList>
    </citation>
    <scope>NUCLEOTIDE SEQUENCE</scope>
    <source>
        <strain evidence="6">BR232B</strain>
    </source>
</reference>
<protein>
    <submittedName>
        <fullName evidence="6">3164_t:CDS:1</fullName>
    </submittedName>
</protein>
<feature type="compositionally biased region" description="Polar residues" evidence="2">
    <location>
        <begin position="501"/>
        <end position="512"/>
    </location>
</feature>
<proteinExistence type="inferred from homology"/>
<evidence type="ECO:0000259" key="4">
    <source>
        <dbReference type="Pfam" id="PF16979"/>
    </source>
</evidence>
<dbReference type="InterPro" id="IPR031313">
    <property type="entry name" value="Sin1_PH_dom"/>
</dbReference>
<dbReference type="OrthoDB" id="241990at2759"/>
<comment type="caution">
    <text evidence="6">The sequence shown here is derived from an EMBL/GenBank/DDBJ whole genome shotgun (WGS) entry which is preliminary data.</text>
</comment>
<dbReference type="Pfam" id="PF16978">
    <property type="entry name" value="CRIM"/>
    <property type="match status" value="1"/>
</dbReference>
<feature type="domain" description="AVO1/Sin1 ubiquitin-like" evidence="5">
    <location>
        <begin position="423"/>
        <end position="504"/>
    </location>
</feature>
<dbReference type="Gene3D" id="2.30.29.30">
    <property type="entry name" value="Pleckstrin-homology domain (PH domain)/Phosphotyrosine-binding domain (PTB)"/>
    <property type="match status" value="1"/>
</dbReference>
<comment type="similarity">
    <text evidence="1">Belongs to the SIN1 family.</text>
</comment>
<gene>
    <name evidence="6" type="ORF">PBRASI_LOCUS7237</name>
</gene>
<dbReference type="Pfam" id="PF16979">
    <property type="entry name" value="SIN1_PH"/>
    <property type="match status" value="1"/>
</dbReference>
<evidence type="ECO:0000313" key="6">
    <source>
        <dbReference type="EMBL" id="CAG8593237.1"/>
    </source>
</evidence>
<dbReference type="GO" id="GO:0031932">
    <property type="term" value="C:TORC2 complex"/>
    <property type="evidence" value="ECO:0007669"/>
    <property type="project" value="InterPro"/>
</dbReference>
<evidence type="ECO:0000313" key="7">
    <source>
        <dbReference type="Proteomes" id="UP000789739"/>
    </source>
</evidence>
<feature type="domain" description="SIN1-type PH" evidence="4">
    <location>
        <begin position="540"/>
        <end position="638"/>
    </location>
</feature>
<feature type="compositionally biased region" description="Polar residues" evidence="2">
    <location>
        <begin position="159"/>
        <end position="182"/>
    </location>
</feature>
<dbReference type="InterPro" id="IPR011993">
    <property type="entry name" value="PH-like_dom_sf"/>
</dbReference>
<feature type="domain" description="CRIM" evidence="3">
    <location>
        <begin position="239"/>
        <end position="371"/>
    </location>
</feature>
<dbReference type="PANTHER" id="PTHR13335:SF1">
    <property type="entry name" value="TARGET OF RAPAMYCIN COMPLEX 2 SUBUNIT MAPKAP1"/>
    <property type="match status" value="1"/>
</dbReference>
<dbReference type="AlphaFoldDB" id="A0A9N9C9M7"/>
<dbReference type="InterPro" id="IPR008828">
    <property type="entry name" value="Sin1/Avo1"/>
</dbReference>
<keyword evidence="7" id="KW-1185">Reference proteome</keyword>
<organism evidence="6 7">
    <name type="scientific">Paraglomus brasilianum</name>
    <dbReference type="NCBI Taxonomy" id="144538"/>
    <lineage>
        <taxon>Eukaryota</taxon>
        <taxon>Fungi</taxon>
        <taxon>Fungi incertae sedis</taxon>
        <taxon>Mucoromycota</taxon>
        <taxon>Glomeromycotina</taxon>
        <taxon>Glomeromycetes</taxon>
        <taxon>Paraglomerales</taxon>
        <taxon>Paraglomeraceae</taxon>
        <taxon>Paraglomus</taxon>
    </lineage>
</organism>
<dbReference type="GO" id="GO:0005886">
    <property type="term" value="C:plasma membrane"/>
    <property type="evidence" value="ECO:0007669"/>
    <property type="project" value="TreeGrafter"/>
</dbReference>
<accession>A0A9N9C9M7</accession>
<feature type="region of interest" description="Disordered" evidence="2">
    <location>
        <begin position="498"/>
        <end position="531"/>
    </location>
</feature>
<evidence type="ECO:0000256" key="1">
    <source>
        <dbReference type="ARBA" id="ARBA00009407"/>
    </source>
</evidence>
<feature type="region of interest" description="Disordered" evidence="2">
    <location>
        <begin position="138"/>
        <end position="183"/>
    </location>
</feature>
<dbReference type="GO" id="GO:0038203">
    <property type="term" value="P:TORC2 signaling"/>
    <property type="evidence" value="ECO:0007669"/>
    <property type="project" value="TreeGrafter"/>
</dbReference>
<sequence length="649" mass="72324">MSLLNDPDYLIHHLRIGYLRRVEDRIGGRIITFDPTTLSNDYIKAAGSSYPEMQECYSPSTNTLGNDYFSRSIGSSSHIGVSPGGVKIGGRRRAGSGQQAKIGTNTTMDSEDGSDLDNSKSQEPFFTKLDLPQQNVAAPPVFVTSPPKPSNARRALKTSPDSITALSSTDQTPQLSPTTSAESDPVMLIGRRESSGSLLQTNNGELPYTPPPRRALSEAEVREFIPDPPQPIVRPKPFSALSALIEEKKNKEDNPFAEDYGYFSGKGDLKPIKLQIYLPFSTEPKRPLNVVVKRDATVEKVIGYCLYQYWEEKREPILEPKMCNISQWIMRIVEDDGEIDEDLLALDRTRNISKFQFNQFALCEANPEQGTSKSQITNKDSLPSISTIATNGTSTVTVPTTRASTNTETVTSFAPPIDLANQVFLRIRLTPYSEITHTTTINVPAEQHLSDVLESVCRKRKLDSKEYTFKMAEENVFLELDKTVESVGNAEIALVKKPNERSNSVDSTSGNSIRGAKKANRGSRDLPQPPYISSNDYTSVYQKYTVNRKMPMFGGRHVILAIDGDYIHIMPSETRTMFDTMKTSSYHISNIISCKPTKKVSANFKLVINRDTGNKTYDFEAESPKVANEICTKIRWLMGIHKSEQAKVR</sequence>
<dbReference type="EMBL" id="CAJVPI010001079">
    <property type="protein sequence ID" value="CAG8593237.1"/>
    <property type="molecule type" value="Genomic_DNA"/>
</dbReference>
<dbReference type="Gene3D" id="3.10.20.90">
    <property type="entry name" value="Phosphatidylinositol 3-kinase Catalytic Subunit, Chain A, domain 1"/>
    <property type="match status" value="1"/>
</dbReference>
<evidence type="ECO:0000259" key="3">
    <source>
        <dbReference type="Pfam" id="PF16978"/>
    </source>
</evidence>
<dbReference type="Proteomes" id="UP000789739">
    <property type="component" value="Unassembled WGS sequence"/>
</dbReference>
<evidence type="ECO:0000259" key="5">
    <source>
        <dbReference type="Pfam" id="PF23164"/>
    </source>
</evidence>
<name>A0A9N9C9M7_9GLOM</name>
<dbReference type="GO" id="GO:0005737">
    <property type="term" value="C:cytoplasm"/>
    <property type="evidence" value="ECO:0007669"/>
    <property type="project" value="TreeGrafter"/>
</dbReference>
<dbReference type="GO" id="GO:0005546">
    <property type="term" value="F:phosphatidylinositol-4,5-bisphosphate binding"/>
    <property type="evidence" value="ECO:0007669"/>
    <property type="project" value="TreeGrafter"/>
</dbReference>
<dbReference type="PANTHER" id="PTHR13335">
    <property type="entry name" value="TARGET OF RAPAMYCIN COMPLEX 2 SUBUNIT MAPKAP1"/>
    <property type="match status" value="1"/>
</dbReference>
<dbReference type="InterPro" id="IPR056385">
    <property type="entry name" value="UBL_AVO1/Sin1"/>
</dbReference>